<keyword evidence="2" id="KW-1185">Reference proteome</keyword>
<organism evidence="1 2">
    <name type="scientific">Lophium mytilinum</name>
    <dbReference type="NCBI Taxonomy" id="390894"/>
    <lineage>
        <taxon>Eukaryota</taxon>
        <taxon>Fungi</taxon>
        <taxon>Dikarya</taxon>
        <taxon>Ascomycota</taxon>
        <taxon>Pezizomycotina</taxon>
        <taxon>Dothideomycetes</taxon>
        <taxon>Pleosporomycetidae</taxon>
        <taxon>Mytilinidiales</taxon>
        <taxon>Mytilinidiaceae</taxon>
        <taxon>Lophium</taxon>
    </lineage>
</organism>
<name>A0A6A6QPK7_9PEZI</name>
<dbReference type="EMBL" id="MU004191">
    <property type="protein sequence ID" value="KAF2494335.1"/>
    <property type="molecule type" value="Genomic_DNA"/>
</dbReference>
<proteinExistence type="predicted"/>
<gene>
    <name evidence="1" type="ORF">BU16DRAFT_540813</name>
</gene>
<accession>A0A6A6QPK7</accession>
<evidence type="ECO:0000313" key="1">
    <source>
        <dbReference type="EMBL" id="KAF2494335.1"/>
    </source>
</evidence>
<sequence>MLYLITIRVQKENSSPIVRPSSLTPKTIFAPCRPFNVPLQEEMCSRQAIHAPHLLPSHSDVKPQPAHVPEIPRADDAVARDIASGFDVAWSPSRARACRPSLRSPGILPVDPYECIVDGVCRGVIGSWIGGGSWVCWTPSLGGTDEKRLLRKDGTGADACEDGIAPGWSRSLGS</sequence>
<protein>
    <submittedName>
        <fullName evidence="1">Uncharacterized protein</fullName>
    </submittedName>
</protein>
<dbReference type="AlphaFoldDB" id="A0A6A6QPK7"/>
<evidence type="ECO:0000313" key="2">
    <source>
        <dbReference type="Proteomes" id="UP000799750"/>
    </source>
</evidence>
<reference evidence="1" key="1">
    <citation type="journal article" date="2020" name="Stud. Mycol.">
        <title>101 Dothideomycetes genomes: a test case for predicting lifestyles and emergence of pathogens.</title>
        <authorList>
            <person name="Haridas S."/>
            <person name="Albert R."/>
            <person name="Binder M."/>
            <person name="Bloem J."/>
            <person name="Labutti K."/>
            <person name="Salamov A."/>
            <person name="Andreopoulos B."/>
            <person name="Baker S."/>
            <person name="Barry K."/>
            <person name="Bills G."/>
            <person name="Bluhm B."/>
            <person name="Cannon C."/>
            <person name="Castanera R."/>
            <person name="Culley D."/>
            <person name="Daum C."/>
            <person name="Ezra D."/>
            <person name="Gonzalez J."/>
            <person name="Henrissat B."/>
            <person name="Kuo A."/>
            <person name="Liang C."/>
            <person name="Lipzen A."/>
            <person name="Lutzoni F."/>
            <person name="Magnuson J."/>
            <person name="Mondo S."/>
            <person name="Nolan M."/>
            <person name="Ohm R."/>
            <person name="Pangilinan J."/>
            <person name="Park H.-J."/>
            <person name="Ramirez L."/>
            <person name="Alfaro M."/>
            <person name="Sun H."/>
            <person name="Tritt A."/>
            <person name="Yoshinaga Y."/>
            <person name="Zwiers L.-H."/>
            <person name="Turgeon B."/>
            <person name="Goodwin S."/>
            <person name="Spatafora J."/>
            <person name="Crous P."/>
            <person name="Grigoriev I."/>
        </authorList>
    </citation>
    <scope>NUCLEOTIDE SEQUENCE</scope>
    <source>
        <strain evidence="1">CBS 269.34</strain>
    </source>
</reference>
<dbReference type="Proteomes" id="UP000799750">
    <property type="component" value="Unassembled WGS sequence"/>
</dbReference>